<feature type="non-terminal residue" evidence="2">
    <location>
        <position position="142"/>
    </location>
</feature>
<dbReference type="Gene3D" id="1.10.260.40">
    <property type="entry name" value="lambda repressor-like DNA-binding domains"/>
    <property type="match status" value="2"/>
</dbReference>
<dbReference type="PROSITE" id="PS50943">
    <property type="entry name" value="HTH_CROC1"/>
    <property type="match status" value="2"/>
</dbReference>
<gene>
    <name evidence="2" type="ORF">BS639_24000</name>
</gene>
<protein>
    <recommendedName>
        <fullName evidence="1">HTH cro/C1-type domain-containing protein</fullName>
    </recommendedName>
</protein>
<dbReference type="InterPro" id="IPR010982">
    <property type="entry name" value="Lambda_DNA-bd_dom_sf"/>
</dbReference>
<dbReference type="CDD" id="cd00093">
    <property type="entry name" value="HTH_XRE"/>
    <property type="match status" value="2"/>
</dbReference>
<dbReference type="RefSeq" id="WP_084984562.1">
    <property type="nucleotide sequence ID" value="NZ_MRWD01000099.1"/>
</dbReference>
<comment type="caution">
    <text evidence="2">The sequence shown here is derived from an EMBL/GenBank/DDBJ whole genome shotgun (WGS) entry which is preliminary data.</text>
</comment>
<dbReference type="EMBL" id="MRWD01000099">
    <property type="protein sequence ID" value="ORJ18670.1"/>
    <property type="molecule type" value="Genomic_DNA"/>
</dbReference>
<dbReference type="Proteomes" id="UP000192722">
    <property type="component" value="Unassembled WGS sequence"/>
</dbReference>
<evidence type="ECO:0000259" key="1">
    <source>
        <dbReference type="PROSITE" id="PS50943"/>
    </source>
</evidence>
<proteinExistence type="predicted"/>
<name>A0ABX3TU07_9GAMM</name>
<keyword evidence="3" id="KW-1185">Reference proteome</keyword>
<reference evidence="2 3" key="1">
    <citation type="journal article" date="2017" name="Int. J. Syst. Evol. Microbiol.">
        <title>Rouxiella badensis sp. nov. and Rouxiella silvae sp. nov. isolated from peat bog soil in Germany and emendation of the genus description.</title>
        <authorList>
            <person name="Le Fleche-Mateos A."/>
            <person name="Kugler J.H."/>
            <person name="Hansen S.H."/>
            <person name="Syldatk C."/>
            <person name="Hausmann R."/>
            <person name="Lomprez F."/>
            <person name="Vandenbogaert M."/>
            <person name="Manuguerra J.C."/>
            <person name="Grimont P.A."/>
        </authorList>
    </citation>
    <scope>NUCLEOTIDE SEQUENCE [LARGE SCALE GENOMIC DNA]</scope>
    <source>
        <strain evidence="2 3">213</strain>
    </source>
</reference>
<evidence type="ECO:0000313" key="3">
    <source>
        <dbReference type="Proteomes" id="UP000192722"/>
    </source>
</evidence>
<organism evidence="2 3">
    <name type="scientific">Rouxiella silvae</name>
    <dbReference type="NCBI Taxonomy" id="1646373"/>
    <lineage>
        <taxon>Bacteria</taxon>
        <taxon>Pseudomonadati</taxon>
        <taxon>Pseudomonadota</taxon>
        <taxon>Gammaproteobacteria</taxon>
        <taxon>Enterobacterales</taxon>
        <taxon>Yersiniaceae</taxon>
        <taxon>Rouxiella</taxon>
    </lineage>
</organism>
<sequence>MSAPSISEVKRIRHKLNLTQSQMAQLLGITLRAYQKREEVMKTRKTEFEMLQLLAGEHELYVVCSKDPSKSPIEGWVMDDSTHEELRAIRESLGLTIAQMAELTGYARSGWNTKELPDQGTTVRPGEYNYLMLLANKHPNLY</sequence>
<feature type="domain" description="HTH cro/C1-type" evidence="1">
    <location>
        <begin position="86"/>
        <end position="109"/>
    </location>
</feature>
<feature type="domain" description="HTH cro/C1-type" evidence="1">
    <location>
        <begin position="9"/>
        <end position="38"/>
    </location>
</feature>
<accession>A0ABX3TU07</accession>
<evidence type="ECO:0000313" key="2">
    <source>
        <dbReference type="EMBL" id="ORJ18670.1"/>
    </source>
</evidence>
<dbReference type="InterPro" id="IPR001387">
    <property type="entry name" value="Cro/C1-type_HTH"/>
</dbReference>
<dbReference type="SUPFAM" id="SSF47413">
    <property type="entry name" value="lambda repressor-like DNA-binding domains"/>
    <property type="match status" value="1"/>
</dbReference>